<name>A0A7Z0M6Z2_9STRE</name>
<evidence type="ECO:0000313" key="1">
    <source>
        <dbReference type="EMBL" id="NYS96861.1"/>
    </source>
</evidence>
<dbReference type="Proteomes" id="UP000589521">
    <property type="component" value="Unassembled WGS sequence"/>
</dbReference>
<dbReference type="RefSeq" id="WP_179925547.1">
    <property type="nucleotide sequence ID" value="NZ_JACBXX010000138.1"/>
</dbReference>
<sequence>MNWGEVTGLLTAVGALLGIGHKIISELQTNSQKNNQIMEDLAEVKSGVSEIQEVAILNTSGIKTLHSYRLAHDMKADILRGYTTLDRKQEMAKIFESYKKLGGNGEIELLYREFVELPLKEEEVYETK</sequence>
<reference evidence="1 2" key="1">
    <citation type="submission" date="2020-07" db="EMBL/GenBank/DDBJ databases">
        <title>MOT database genomes.</title>
        <authorList>
            <person name="Joseph S."/>
            <person name="Aduse-Opoku J."/>
            <person name="Hashim A."/>
            <person name="Wade W."/>
            <person name="Curtis M."/>
        </authorList>
    </citation>
    <scope>NUCLEOTIDE SEQUENCE [LARGE SCALE GENOMIC DNA]</scope>
    <source>
        <strain evidence="1 2">STR</strain>
    </source>
</reference>
<evidence type="ECO:0000313" key="2">
    <source>
        <dbReference type="Proteomes" id="UP000589521"/>
    </source>
</evidence>
<organism evidence="1 2">
    <name type="scientific">Streptococcus danieliae</name>
    <dbReference type="NCBI Taxonomy" id="747656"/>
    <lineage>
        <taxon>Bacteria</taxon>
        <taxon>Bacillati</taxon>
        <taxon>Bacillota</taxon>
        <taxon>Bacilli</taxon>
        <taxon>Lactobacillales</taxon>
        <taxon>Streptococcaceae</taxon>
        <taxon>Streptococcus</taxon>
    </lineage>
</organism>
<proteinExistence type="predicted"/>
<dbReference type="EMBL" id="JACBXX010000138">
    <property type="protein sequence ID" value="NYS96861.1"/>
    <property type="molecule type" value="Genomic_DNA"/>
</dbReference>
<protein>
    <submittedName>
        <fullName evidence="1">Uncharacterized protein</fullName>
    </submittedName>
</protein>
<gene>
    <name evidence="1" type="ORF">HZY94_06690</name>
</gene>
<accession>A0A7Z0M6Z2</accession>
<comment type="caution">
    <text evidence="1">The sequence shown here is derived from an EMBL/GenBank/DDBJ whole genome shotgun (WGS) entry which is preliminary data.</text>
</comment>
<dbReference type="AlphaFoldDB" id="A0A7Z0M6Z2"/>